<evidence type="ECO:0000256" key="4">
    <source>
        <dbReference type="ARBA" id="ARBA00022490"/>
    </source>
</evidence>
<dbReference type="EC" id="3.4.19.12" evidence="3"/>
<evidence type="ECO:0000313" key="14">
    <source>
        <dbReference type="Proteomes" id="UP000494165"/>
    </source>
</evidence>
<keyword evidence="6" id="KW-0833">Ubl conjugation pathway</keyword>
<dbReference type="OrthoDB" id="422700at2759"/>
<dbReference type="FunFam" id="3.90.70.40:FF:000003">
    <property type="entry name" value="josephin-2 isoform X1"/>
    <property type="match status" value="1"/>
</dbReference>
<keyword evidence="7 11" id="KW-0378">Hydrolase</keyword>
<dbReference type="PROSITE" id="PS50957">
    <property type="entry name" value="JOSEPHIN"/>
    <property type="match status" value="1"/>
</dbReference>
<dbReference type="GO" id="GO:0004843">
    <property type="term" value="F:cysteine-type deubiquitinase activity"/>
    <property type="evidence" value="ECO:0007669"/>
    <property type="project" value="UniProtKB-EC"/>
</dbReference>
<evidence type="ECO:0000256" key="10">
    <source>
        <dbReference type="ARBA" id="ARBA00077222"/>
    </source>
</evidence>
<comment type="subcellular location">
    <subcellularLocation>
        <location evidence="2">Cytoplasm</location>
        <location evidence="2">Cytosol</location>
    </subcellularLocation>
</comment>
<reference evidence="13 14" key="1">
    <citation type="submission" date="2020-04" db="EMBL/GenBank/DDBJ databases">
        <authorList>
            <person name="Alioto T."/>
            <person name="Alioto T."/>
            <person name="Gomez Garrido J."/>
        </authorList>
    </citation>
    <scope>NUCLEOTIDE SEQUENCE [LARGE SCALE GENOMIC DNA]</scope>
</reference>
<feature type="domain" description="Josephin" evidence="12">
    <location>
        <begin position="5"/>
        <end position="183"/>
    </location>
</feature>
<dbReference type="InterPro" id="IPR006155">
    <property type="entry name" value="Josephin"/>
</dbReference>
<dbReference type="Proteomes" id="UP000494165">
    <property type="component" value="Unassembled WGS sequence"/>
</dbReference>
<feature type="active site" evidence="11">
    <location>
        <position position="135"/>
    </location>
</feature>
<evidence type="ECO:0000256" key="9">
    <source>
        <dbReference type="ARBA" id="ARBA00069892"/>
    </source>
</evidence>
<evidence type="ECO:0000256" key="8">
    <source>
        <dbReference type="ARBA" id="ARBA00058284"/>
    </source>
</evidence>
<gene>
    <name evidence="13" type="ORF">CLODIP_2_CD01689</name>
</gene>
<sequence length="187" mass="21388">MNKQEFSIYHERQCKELCALHALNNIFQQQDAFKQADLDAICNSLAPKAWVNPHKSFLGLGNYDINVLSTALQTVGYEAVWFDKRKDPSCLKMSNVFGLILNIANETKIGPISLPLNRRHWFAIKEINGDFYNLDSKLDSPLIIGKEAELVIYLKEQLNEADKLLFVIVRKEVGENQSWLKSSDTRT</sequence>
<dbReference type="Pfam" id="PF02099">
    <property type="entry name" value="Josephin"/>
    <property type="match status" value="1"/>
</dbReference>
<dbReference type="GO" id="GO:0005829">
    <property type="term" value="C:cytosol"/>
    <property type="evidence" value="ECO:0007669"/>
    <property type="project" value="UniProtKB-SubCell"/>
</dbReference>
<keyword evidence="14" id="KW-1185">Reference proteome</keyword>
<evidence type="ECO:0000256" key="3">
    <source>
        <dbReference type="ARBA" id="ARBA00012759"/>
    </source>
</evidence>
<evidence type="ECO:0000256" key="5">
    <source>
        <dbReference type="ARBA" id="ARBA00022670"/>
    </source>
</evidence>
<evidence type="ECO:0000256" key="2">
    <source>
        <dbReference type="ARBA" id="ARBA00004514"/>
    </source>
</evidence>
<dbReference type="GO" id="GO:0006508">
    <property type="term" value="P:proteolysis"/>
    <property type="evidence" value="ECO:0007669"/>
    <property type="project" value="UniProtKB-KW"/>
</dbReference>
<dbReference type="SMART" id="SM01246">
    <property type="entry name" value="Josephin"/>
    <property type="match status" value="1"/>
</dbReference>
<evidence type="ECO:0000256" key="7">
    <source>
        <dbReference type="ARBA" id="ARBA00022801"/>
    </source>
</evidence>
<dbReference type="PANTHER" id="PTHR13291:SF0">
    <property type="entry name" value="JOSEPHIN-LIKE PROTEIN"/>
    <property type="match status" value="1"/>
</dbReference>
<feature type="active site" evidence="11">
    <location>
        <position position="18"/>
    </location>
</feature>
<comment type="catalytic activity">
    <reaction evidence="1">
        <text>Thiol-dependent hydrolysis of ester, thioester, amide, peptide and isopeptide bonds formed by the C-terminal Gly of ubiquitin (a 76-residue protein attached to proteins as an intracellular targeting signal).</text>
        <dbReference type="EC" id="3.4.19.12"/>
    </reaction>
</comment>
<evidence type="ECO:0000259" key="12">
    <source>
        <dbReference type="PROSITE" id="PS50957"/>
    </source>
</evidence>
<organism evidence="13 14">
    <name type="scientific">Cloeon dipterum</name>
    <dbReference type="NCBI Taxonomy" id="197152"/>
    <lineage>
        <taxon>Eukaryota</taxon>
        <taxon>Metazoa</taxon>
        <taxon>Ecdysozoa</taxon>
        <taxon>Arthropoda</taxon>
        <taxon>Hexapoda</taxon>
        <taxon>Insecta</taxon>
        <taxon>Pterygota</taxon>
        <taxon>Palaeoptera</taxon>
        <taxon>Ephemeroptera</taxon>
        <taxon>Pisciforma</taxon>
        <taxon>Baetidae</taxon>
        <taxon>Cloeon</taxon>
    </lineage>
</organism>
<evidence type="ECO:0000256" key="1">
    <source>
        <dbReference type="ARBA" id="ARBA00000707"/>
    </source>
</evidence>
<keyword evidence="4" id="KW-0963">Cytoplasm</keyword>
<comment type="caution">
    <text evidence="13">The sequence shown here is derived from an EMBL/GenBank/DDBJ whole genome shotgun (WGS) entry which is preliminary data.</text>
</comment>
<evidence type="ECO:0000256" key="6">
    <source>
        <dbReference type="ARBA" id="ARBA00022786"/>
    </source>
</evidence>
<evidence type="ECO:0000313" key="13">
    <source>
        <dbReference type="EMBL" id="CAB3361967.1"/>
    </source>
</evidence>
<protein>
    <recommendedName>
        <fullName evidence="9">Josephin-2</fullName>
        <ecNumber evidence="3">3.4.19.12</ecNumber>
    </recommendedName>
    <alternativeName>
        <fullName evidence="10">Josephin domain-containing protein 2</fullName>
    </alternativeName>
</protein>
<dbReference type="EMBL" id="CADEPI010000007">
    <property type="protein sequence ID" value="CAB3361967.1"/>
    <property type="molecule type" value="Genomic_DNA"/>
</dbReference>
<proteinExistence type="predicted"/>
<accession>A0A8S1C3W1</accession>
<evidence type="ECO:0000256" key="11">
    <source>
        <dbReference type="PROSITE-ProRule" id="PRU00331"/>
    </source>
</evidence>
<dbReference type="AlphaFoldDB" id="A0A8S1C3W1"/>
<dbReference type="GO" id="GO:0016579">
    <property type="term" value="P:protein deubiquitination"/>
    <property type="evidence" value="ECO:0007669"/>
    <property type="project" value="InterPro"/>
</dbReference>
<feature type="active site" evidence="11">
    <location>
        <position position="120"/>
    </location>
</feature>
<name>A0A8S1C3W1_9INSE</name>
<dbReference type="InterPro" id="IPR040053">
    <property type="entry name" value="JOSD1/2"/>
</dbReference>
<keyword evidence="5" id="KW-0645">Protease</keyword>
<comment type="function">
    <text evidence="8">Cleaves 'Lys-63'-linked poly-ubiquitin chains, and with lesser efficiency 'Lys-48'-linked poly-ubiquitin chains (in vitro). May act as a deubiquitinating enzyme.</text>
</comment>
<dbReference type="Gene3D" id="3.90.70.40">
    <property type="match status" value="1"/>
</dbReference>
<dbReference type="PANTHER" id="PTHR13291">
    <property type="entry name" value="JOSEPHIN 1, 2"/>
    <property type="match status" value="1"/>
</dbReference>